<name>A0A2P6P5X1_ROSCH</name>
<dbReference type="AlphaFoldDB" id="A0A2P6P5X1"/>
<dbReference type="EMBL" id="PDCK01000045">
    <property type="protein sequence ID" value="PRQ17302.1"/>
    <property type="molecule type" value="Genomic_DNA"/>
</dbReference>
<accession>A0A2P6P5X1</accession>
<gene>
    <name evidence="1" type="ORF">RchiOBHm_Chr7g0193491</name>
</gene>
<organism evidence="1 2">
    <name type="scientific">Rosa chinensis</name>
    <name type="common">China rose</name>
    <dbReference type="NCBI Taxonomy" id="74649"/>
    <lineage>
        <taxon>Eukaryota</taxon>
        <taxon>Viridiplantae</taxon>
        <taxon>Streptophyta</taxon>
        <taxon>Embryophyta</taxon>
        <taxon>Tracheophyta</taxon>
        <taxon>Spermatophyta</taxon>
        <taxon>Magnoliopsida</taxon>
        <taxon>eudicotyledons</taxon>
        <taxon>Gunneridae</taxon>
        <taxon>Pentapetalae</taxon>
        <taxon>rosids</taxon>
        <taxon>fabids</taxon>
        <taxon>Rosales</taxon>
        <taxon>Rosaceae</taxon>
        <taxon>Rosoideae</taxon>
        <taxon>Rosoideae incertae sedis</taxon>
        <taxon>Rosa</taxon>
    </lineage>
</organism>
<proteinExistence type="predicted"/>
<keyword evidence="2" id="KW-1185">Reference proteome</keyword>
<sequence length="62" mass="7382">MPLVFLIAKLFDFVLMVVAESVSSNFLFYFMNFWFAVHSHGYSRTTPIMVHKFSKCFSRFNF</sequence>
<evidence type="ECO:0000313" key="2">
    <source>
        <dbReference type="Proteomes" id="UP000238479"/>
    </source>
</evidence>
<dbReference type="Proteomes" id="UP000238479">
    <property type="component" value="Chromosome 7"/>
</dbReference>
<protein>
    <submittedName>
        <fullName evidence="1">Uncharacterized protein</fullName>
    </submittedName>
</protein>
<dbReference type="Gramene" id="PRQ17302">
    <property type="protein sequence ID" value="PRQ17302"/>
    <property type="gene ID" value="RchiOBHm_Chr7g0193491"/>
</dbReference>
<evidence type="ECO:0000313" key="1">
    <source>
        <dbReference type="EMBL" id="PRQ17302.1"/>
    </source>
</evidence>
<comment type="caution">
    <text evidence="1">The sequence shown here is derived from an EMBL/GenBank/DDBJ whole genome shotgun (WGS) entry which is preliminary data.</text>
</comment>
<reference evidence="1 2" key="1">
    <citation type="journal article" date="2018" name="Nat. Genet.">
        <title>The Rosa genome provides new insights in the design of modern roses.</title>
        <authorList>
            <person name="Bendahmane M."/>
        </authorList>
    </citation>
    <scope>NUCLEOTIDE SEQUENCE [LARGE SCALE GENOMIC DNA]</scope>
    <source>
        <strain evidence="2">cv. Old Blush</strain>
    </source>
</reference>